<comment type="caution">
    <text evidence="1">The sequence shown here is derived from an EMBL/GenBank/DDBJ whole genome shotgun (WGS) entry which is preliminary data.</text>
</comment>
<keyword evidence="2" id="KW-1185">Reference proteome</keyword>
<accession>A0A2Z6RFY7</accession>
<dbReference type="EMBL" id="BEXD01003324">
    <property type="protein sequence ID" value="GBC00841.1"/>
    <property type="molecule type" value="Genomic_DNA"/>
</dbReference>
<protein>
    <submittedName>
        <fullName evidence="1">Uncharacterized protein</fullName>
    </submittedName>
</protein>
<proteinExistence type="predicted"/>
<reference evidence="1 2" key="1">
    <citation type="submission" date="2017-11" db="EMBL/GenBank/DDBJ databases">
        <title>The genome of Rhizophagus clarus HR1 reveals common genetic basis of auxotrophy among arbuscular mycorrhizal fungi.</title>
        <authorList>
            <person name="Kobayashi Y."/>
        </authorList>
    </citation>
    <scope>NUCLEOTIDE SEQUENCE [LARGE SCALE GENOMIC DNA]</scope>
    <source>
        <strain evidence="1 2">HR1</strain>
    </source>
</reference>
<sequence length="68" mass="8061">MFKVNLFNNGRLSDIRKVLESSNVINDMLLFSKKENDEIGEMKREDEEKFFLKETITNENGQDTLYLK</sequence>
<dbReference type="Proteomes" id="UP000247702">
    <property type="component" value="Unassembled WGS sequence"/>
</dbReference>
<evidence type="ECO:0000313" key="2">
    <source>
        <dbReference type="Proteomes" id="UP000247702"/>
    </source>
</evidence>
<organism evidence="1 2">
    <name type="scientific">Rhizophagus clarus</name>
    <dbReference type="NCBI Taxonomy" id="94130"/>
    <lineage>
        <taxon>Eukaryota</taxon>
        <taxon>Fungi</taxon>
        <taxon>Fungi incertae sedis</taxon>
        <taxon>Mucoromycota</taxon>
        <taxon>Glomeromycotina</taxon>
        <taxon>Glomeromycetes</taxon>
        <taxon>Glomerales</taxon>
        <taxon>Glomeraceae</taxon>
        <taxon>Rhizophagus</taxon>
    </lineage>
</organism>
<gene>
    <name evidence="1" type="ORF">RclHR1_39900001</name>
</gene>
<dbReference type="AlphaFoldDB" id="A0A2Z6RFY7"/>
<evidence type="ECO:0000313" key="1">
    <source>
        <dbReference type="EMBL" id="GBC00841.1"/>
    </source>
</evidence>
<name>A0A2Z6RFY7_9GLOM</name>